<proteinExistence type="predicted"/>
<sequence length="138" mass="14137">MKVSEILACAMAVSVQLISAFPGNELEDRQEYGSVPGLLNTVKALGIRRPNGVNNGNKDAAFGNGANVGSALAAHRADPALAPDKRDIAAGDYPNADGYSLAARLADDDASSESAVEVRSVSQRKAAAQRANGALNSA</sequence>
<feature type="chain" id="PRO_5008101977" evidence="2">
    <location>
        <begin position="21"/>
        <end position="138"/>
    </location>
</feature>
<accession>A0A179FR57</accession>
<feature type="signal peptide" evidence="2">
    <location>
        <begin position="1"/>
        <end position="20"/>
    </location>
</feature>
<dbReference type="GeneID" id="28856693"/>
<name>A0A179FR57_METCM</name>
<evidence type="ECO:0000256" key="2">
    <source>
        <dbReference type="SAM" id="SignalP"/>
    </source>
</evidence>
<keyword evidence="4" id="KW-1185">Reference proteome</keyword>
<dbReference type="Proteomes" id="UP000078397">
    <property type="component" value="Unassembled WGS sequence"/>
</dbReference>
<comment type="caution">
    <text evidence="3">The sequence shown here is derived from an EMBL/GenBank/DDBJ whole genome shotgun (WGS) entry which is preliminary data.</text>
</comment>
<reference evidence="3 4" key="1">
    <citation type="journal article" date="2016" name="PLoS Pathog.">
        <title>Biosynthesis of antibiotic leucinostatins in bio-control fungus Purpureocillium lilacinum and their inhibition on phytophthora revealed by genome mining.</title>
        <authorList>
            <person name="Wang G."/>
            <person name="Liu Z."/>
            <person name="Lin R."/>
            <person name="Li E."/>
            <person name="Mao Z."/>
            <person name="Ling J."/>
            <person name="Yang Y."/>
            <person name="Yin W.B."/>
            <person name="Xie B."/>
        </authorList>
    </citation>
    <scope>NUCLEOTIDE SEQUENCE [LARGE SCALE GENOMIC DNA]</scope>
    <source>
        <strain evidence="3">170</strain>
    </source>
</reference>
<feature type="compositionally biased region" description="Low complexity" evidence="1">
    <location>
        <begin position="112"/>
        <end position="121"/>
    </location>
</feature>
<protein>
    <submittedName>
        <fullName evidence="3">Uncharacterized protein</fullName>
    </submittedName>
</protein>
<feature type="region of interest" description="Disordered" evidence="1">
    <location>
        <begin position="107"/>
        <end position="138"/>
    </location>
</feature>
<organism evidence="3 4">
    <name type="scientific">Pochonia chlamydosporia 170</name>
    <dbReference type="NCBI Taxonomy" id="1380566"/>
    <lineage>
        <taxon>Eukaryota</taxon>
        <taxon>Fungi</taxon>
        <taxon>Dikarya</taxon>
        <taxon>Ascomycota</taxon>
        <taxon>Pezizomycotina</taxon>
        <taxon>Sordariomycetes</taxon>
        <taxon>Hypocreomycetidae</taxon>
        <taxon>Hypocreales</taxon>
        <taxon>Clavicipitaceae</taxon>
        <taxon>Pochonia</taxon>
    </lineage>
</organism>
<evidence type="ECO:0000313" key="3">
    <source>
        <dbReference type="EMBL" id="OAQ67573.1"/>
    </source>
</evidence>
<dbReference type="AlphaFoldDB" id="A0A179FR57"/>
<dbReference type="RefSeq" id="XP_018144423.1">
    <property type="nucleotide sequence ID" value="XM_018292699.1"/>
</dbReference>
<evidence type="ECO:0000313" key="4">
    <source>
        <dbReference type="Proteomes" id="UP000078397"/>
    </source>
</evidence>
<dbReference type="KEGG" id="pchm:VFPPC_14933"/>
<keyword evidence="2" id="KW-0732">Signal</keyword>
<gene>
    <name evidence="3" type="ORF">VFPPC_14933</name>
</gene>
<evidence type="ECO:0000256" key="1">
    <source>
        <dbReference type="SAM" id="MobiDB-lite"/>
    </source>
</evidence>
<dbReference type="EMBL" id="LSBJ02000003">
    <property type="protein sequence ID" value="OAQ67573.1"/>
    <property type="molecule type" value="Genomic_DNA"/>
</dbReference>